<organism evidence="15 16">
    <name type="scientific">Pleurodeles waltl</name>
    <name type="common">Iberian ribbed newt</name>
    <dbReference type="NCBI Taxonomy" id="8319"/>
    <lineage>
        <taxon>Eukaryota</taxon>
        <taxon>Metazoa</taxon>
        <taxon>Chordata</taxon>
        <taxon>Craniata</taxon>
        <taxon>Vertebrata</taxon>
        <taxon>Euteleostomi</taxon>
        <taxon>Amphibia</taxon>
        <taxon>Batrachia</taxon>
        <taxon>Caudata</taxon>
        <taxon>Salamandroidea</taxon>
        <taxon>Salamandridae</taxon>
        <taxon>Pleurodelinae</taxon>
        <taxon>Pleurodeles</taxon>
    </lineage>
</organism>
<feature type="region of interest" description="Disordered" evidence="13">
    <location>
        <begin position="812"/>
        <end position="843"/>
    </location>
</feature>
<dbReference type="InterPro" id="IPR036388">
    <property type="entry name" value="WH-like_DNA-bd_sf"/>
</dbReference>
<feature type="compositionally biased region" description="Low complexity" evidence="13">
    <location>
        <begin position="430"/>
        <end position="449"/>
    </location>
</feature>
<evidence type="ECO:0000313" key="16">
    <source>
        <dbReference type="Proteomes" id="UP001066276"/>
    </source>
</evidence>
<evidence type="ECO:0000256" key="13">
    <source>
        <dbReference type="SAM" id="MobiDB-lite"/>
    </source>
</evidence>
<dbReference type="GO" id="GO:0000978">
    <property type="term" value="F:RNA polymerase II cis-regulatory region sequence-specific DNA binding"/>
    <property type="evidence" value="ECO:0007669"/>
    <property type="project" value="InterPro"/>
</dbReference>
<keyword evidence="4 12" id="KW-0805">Transcription regulation</keyword>
<dbReference type="EMBL" id="JANPWB010000008">
    <property type="protein sequence ID" value="KAJ1164179.1"/>
    <property type="molecule type" value="Genomic_DNA"/>
</dbReference>
<evidence type="ECO:0000256" key="7">
    <source>
        <dbReference type="ARBA" id="ARBA00023163"/>
    </source>
</evidence>
<keyword evidence="6" id="KW-0010">Activator</keyword>
<keyword evidence="5 12" id="KW-0238">DNA-binding</keyword>
<evidence type="ECO:0000256" key="10">
    <source>
        <dbReference type="ARBA" id="ARBA00039675"/>
    </source>
</evidence>
<evidence type="ECO:0000256" key="6">
    <source>
        <dbReference type="ARBA" id="ARBA00023159"/>
    </source>
</evidence>
<keyword evidence="9" id="KW-0131">Cell cycle</keyword>
<comment type="caution">
    <text evidence="15">The sequence shown here is derived from an EMBL/GenBank/DDBJ whole genome shotgun (WGS) entry which is preliminary data.</text>
</comment>
<dbReference type="PANTHER" id="PTHR12081">
    <property type="entry name" value="TRANSCRIPTION FACTOR E2F"/>
    <property type="match status" value="1"/>
</dbReference>
<dbReference type="AlphaFoldDB" id="A0AAV7SJF6"/>
<dbReference type="FunFam" id="1.10.10.10:FF:000100">
    <property type="entry name" value="E2F transcription factor 8"/>
    <property type="match status" value="1"/>
</dbReference>
<dbReference type="GO" id="GO:0010604">
    <property type="term" value="P:positive regulation of macromolecule metabolic process"/>
    <property type="evidence" value="ECO:0007669"/>
    <property type="project" value="UniProtKB-ARBA"/>
</dbReference>
<protein>
    <recommendedName>
        <fullName evidence="10">Transcription factor E2F7</fullName>
    </recommendedName>
</protein>
<feature type="region of interest" description="Disordered" evidence="13">
    <location>
        <begin position="113"/>
        <end position="144"/>
    </location>
</feature>
<dbReference type="Pfam" id="PF02319">
    <property type="entry name" value="WHD_E2F_TDP"/>
    <property type="match status" value="2"/>
</dbReference>
<feature type="region of interest" description="Disordered" evidence="13">
    <location>
        <begin position="46"/>
        <end position="67"/>
    </location>
</feature>
<evidence type="ECO:0000313" key="15">
    <source>
        <dbReference type="EMBL" id="KAJ1164179.1"/>
    </source>
</evidence>
<evidence type="ECO:0000256" key="2">
    <source>
        <dbReference type="ARBA" id="ARBA00010940"/>
    </source>
</evidence>
<dbReference type="PANTHER" id="PTHR12081:SF25">
    <property type="entry name" value="TRANSCRIPTION FACTOR E2F7"/>
    <property type="match status" value="1"/>
</dbReference>
<dbReference type="FunFam" id="1.10.10.10:FF:000073">
    <property type="entry name" value="E2F transcription factor 8"/>
    <property type="match status" value="1"/>
</dbReference>
<evidence type="ECO:0000256" key="8">
    <source>
        <dbReference type="ARBA" id="ARBA00023242"/>
    </source>
</evidence>
<comment type="subcellular location">
    <subcellularLocation>
        <location evidence="1 12">Nucleus</location>
    </subcellularLocation>
</comment>
<feature type="compositionally biased region" description="Low complexity" evidence="13">
    <location>
        <begin position="591"/>
        <end position="605"/>
    </location>
</feature>
<sequence>MMPAMEVMNCLTLKDLGSSKKVKNDTTSHGKHAHKENIFVDRSRSTPMKNEPIDLSKQKGFTPERSPITPIKLIDKTQSEPWTPTANLKMLISAASPDIRDREKKKELFRPIENNAQDDGAPETVQAGADAVDDGTVDDYEKRPSRKQKSLGLLCQKFLARYPSYPLSTEKTTISLDEVAATLGVERRRIYDIVNVLESLHIVSRVAKNQYSWHGLHDLKQTLKNLHCLGTMQKYNEQIAFFQHKEGDSEHKVGGRKKDNMTFQSRHVLDLAEVDCHSASANSRKDKSLRIMSQKFVMLFLVSSTNIVTLEIAAKILIEESQDVTDQGKFKTKVRRLYDIANVLTSLGLIKKVHVTEERGRKPAFKWIGPTDFNALCSDQRVEVTPTTAFQGLHSVPSSQSQTSNPLQTFSRHAPFNAAHVPEEDRRTVSSEPSSPDGGSRDSGVSSDDLCTKKERQVAVCREETERNAKSRKPSPEKSRFAEDLSAATPFPVVFPVPGESESCLKSTQTTSPAPQSTMSHVPLQNGMLGHPTATADHRKPALLTSQPFVYLPSASVYMLYHNLRDSPATENLTNAGDCCRSDYDSWASPDRSSVASSAASPCSAGEDEEPAAKTRKTDLQEDALSLVLPKKHSKPTELNCLQQDSCLPAEQWGDHRQTRCHSPVIAEEQDLTKSYAFNGQKNMALHMDHSEPVHLKETFLQENMASIPQYLYVPSSACLNGFNFFLSANQSTGAVALSPSQLSPLNVPCVMVPSSSLSQFPFLCSPSIAGHLPTAPSTSATNVGSMNFNTPGMASATHLLIGAASMVASKTDESPSEPLQACSPVLGSEESSVKTGSPVCRGQPLAMKNLQQSSTPQTPKNIHRTQHETFFKTPGSFGSPISWRRSEGALRSSSSAQRRLQISGAGTEKHFTTVSLTELAVRVP</sequence>
<keyword evidence="3" id="KW-0678">Repressor</keyword>
<keyword evidence="16" id="KW-1185">Reference proteome</keyword>
<feature type="region of interest" description="Disordered" evidence="13">
    <location>
        <begin position="591"/>
        <end position="619"/>
    </location>
</feature>
<reference evidence="15" key="1">
    <citation type="journal article" date="2022" name="bioRxiv">
        <title>Sequencing and chromosome-scale assembly of the giantPleurodeles waltlgenome.</title>
        <authorList>
            <person name="Brown T."/>
            <person name="Elewa A."/>
            <person name="Iarovenko S."/>
            <person name="Subramanian E."/>
            <person name="Araus A.J."/>
            <person name="Petzold A."/>
            <person name="Susuki M."/>
            <person name="Suzuki K.-i.T."/>
            <person name="Hayashi T."/>
            <person name="Toyoda A."/>
            <person name="Oliveira C."/>
            <person name="Osipova E."/>
            <person name="Leigh N.D."/>
            <person name="Simon A."/>
            <person name="Yun M.H."/>
        </authorList>
    </citation>
    <scope>NUCLEOTIDE SEQUENCE</scope>
    <source>
        <strain evidence="15">20211129_DDA</strain>
        <tissue evidence="15">Liver</tissue>
    </source>
</reference>
<comment type="similarity">
    <text evidence="2 12">Belongs to the E2F/DP family.</text>
</comment>
<evidence type="ECO:0000256" key="11">
    <source>
        <dbReference type="ARBA" id="ARBA00053161"/>
    </source>
</evidence>
<feature type="domain" description="E2F/DP family winged-helix DNA-binding" evidence="14">
    <location>
        <begin position="146"/>
        <end position="215"/>
    </location>
</feature>
<feature type="compositionally biased region" description="Basic and acidic residues" evidence="13">
    <location>
        <begin position="450"/>
        <end position="483"/>
    </location>
</feature>
<evidence type="ECO:0000256" key="5">
    <source>
        <dbReference type="ARBA" id="ARBA00023125"/>
    </source>
</evidence>
<evidence type="ECO:0000256" key="9">
    <source>
        <dbReference type="ARBA" id="ARBA00023306"/>
    </source>
</evidence>
<accession>A0AAV7SJF6</accession>
<dbReference type="GO" id="GO:0045892">
    <property type="term" value="P:negative regulation of DNA-templated transcription"/>
    <property type="evidence" value="ECO:0007669"/>
    <property type="project" value="UniProtKB-ARBA"/>
</dbReference>
<dbReference type="GO" id="GO:0045935">
    <property type="term" value="P:positive regulation of nucleobase-containing compound metabolic process"/>
    <property type="evidence" value="ECO:0007669"/>
    <property type="project" value="UniProtKB-ARBA"/>
</dbReference>
<evidence type="ECO:0000256" key="3">
    <source>
        <dbReference type="ARBA" id="ARBA00022491"/>
    </source>
</evidence>
<dbReference type="GO" id="GO:0000981">
    <property type="term" value="F:DNA-binding transcription factor activity, RNA polymerase II-specific"/>
    <property type="evidence" value="ECO:0007669"/>
    <property type="project" value="TreeGrafter"/>
</dbReference>
<feature type="region of interest" description="Disordered" evidence="13">
    <location>
        <begin position="417"/>
        <end position="484"/>
    </location>
</feature>
<gene>
    <name evidence="15" type="ORF">NDU88_004624</name>
</gene>
<dbReference type="InterPro" id="IPR003316">
    <property type="entry name" value="E2F_WHTH_DNA-bd_dom"/>
</dbReference>
<feature type="domain" description="E2F/DP family winged-helix DNA-binding" evidence="14">
    <location>
        <begin position="284"/>
        <end position="369"/>
    </location>
</feature>
<proteinExistence type="inferred from homology"/>
<dbReference type="InterPro" id="IPR015633">
    <property type="entry name" value="E2F"/>
</dbReference>
<comment type="function">
    <text evidence="11">Atypical E2F transcription factor that participates in various processes such as angiogenesis and polyploidization of specialized cells. Mainly acts as a transcription repressor that binds DNA independently of DP proteins and specifically recognizes the E2 recognition site 5'-TTTC[CG]CGC-3'. Directly represses transcription of classical E2F transcription factors such as e2f1. Acts as a regulator of S-phase by recognizing and binding the E2-related site 5'-TTCCCGCC-3' and mediating repression of G1/S-regulated genes. Acts as a promoter of sprouting angiogenesis, possibly by acting as a transcription activator.</text>
</comment>
<dbReference type="SUPFAM" id="SSF46785">
    <property type="entry name" value="Winged helix' DNA-binding domain"/>
    <property type="match status" value="2"/>
</dbReference>
<evidence type="ECO:0000259" key="14">
    <source>
        <dbReference type="SMART" id="SM01372"/>
    </source>
</evidence>
<evidence type="ECO:0000256" key="1">
    <source>
        <dbReference type="ARBA" id="ARBA00004123"/>
    </source>
</evidence>
<evidence type="ECO:0000256" key="4">
    <source>
        <dbReference type="ARBA" id="ARBA00023015"/>
    </source>
</evidence>
<dbReference type="GO" id="GO:0002040">
    <property type="term" value="P:sprouting angiogenesis"/>
    <property type="evidence" value="ECO:0007669"/>
    <property type="project" value="UniProtKB-ARBA"/>
</dbReference>
<keyword evidence="8 12" id="KW-0539">Nucleus</keyword>
<dbReference type="InterPro" id="IPR036390">
    <property type="entry name" value="WH_DNA-bd_sf"/>
</dbReference>
<evidence type="ECO:0000256" key="12">
    <source>
        <dbReference type="RuleBase" id="RU003796"/>
    </source>
</evidence>
<dbReference type="Proteomes" id="UP001066276">
    <property type="component" value="Chromosome 4_2"/>
</dbReference>
<name>A0AAV7SJF6_PLEWA</name>
<dbReference type="SMART" id="SM01372">
    <property type="entry name" value="E2F_TDP"/>
    <property type="match status" value="2"/>
</dbReference>
<dbReference type="Gene3D" id="1.10.10.10">
    <property type="entry name" value="Winged helix-like DNA-binding domain superfamily/Winged helix DNA-binding domain"/>
    <property type="match status" value="2"/>
</dbReference>
<dbReference type="GO" id="GO:0090575">
    <property type="term" value="C:RNA polymerase II transcription regulator complex"/>
    <property type="evidence" value="ECO:0007669"/>
    <property type="project" value="TreeGrafter"/>
</dbReference>
<keyword evidence="7 12" id="KW-0804">Transcription</keyword>